<organism evidence="2 3">
    <name type="scientific">Agarivorans gilvus</name>
    <dbReference type="NCBI Taxonomy" id="680279"/>
    <lineage>
        <taxon>Bacteria</taxon>
        <taxon>Pseudomonadati</taxon>
        <taxon>Pseudomonadota</taxon>
        <taxon>Gammaproteobacteria</taxon>
        <taxon>Alteromonadales</taxon>
        <taxon>Alteromonadaceae</taxon>
        <taxon>Agarivorans</taxon>
    </lineage>
</organism>
<protein>
    <recommendedName>
        <fullName evidence="4">DNA polymerase Y family protein</fullName>
    </recommendedName>
</protein>
<dbReference type="RefSeq" id="WP_055731447.1">
    <property type="nucleotide sequence ID" value="NZ_BMDY01000002.1"/>
</dbReference>
<keyword evidence="1" id="KW-0227">DNA damage</keyword>
<dbReference type="EMBL" id="BMDY01000002">
    <property type="protein sequence ID" value="GGA94610.1"/>
    <property type="molecule type" value="Genomic_DNA"/>
</dbReference>
<dbReference type="Proteomes" id="UP000651977">
    <property type="component" value="Unassembled WGS sequence"/>
</dbReference>
<gene>
    <name evidence="2" type="ORF">GCM10007414_04190</name>
</gene>
<reference evidence="3" key="1">
    <citation type="journal article" date="2019" name="Int. J. Syst. Evol. Microbiol.">
        <title>The Global Catalogue of Microorganisms (GCM) 10K type strain sequencing project: providing services to taxonomists for standard genome sequencing and annotation.</title>
        <authorList>
            <consortium name="The Broad Institute Genomics Platform"/>
            <consortium name="The Broad Institute Genome Sequencing Center for Infectious Disease"/>
            <person name="Wu L."/>
            <person name="Ma J."/>
        </authorList>
    </citation>
    <scope>NUCLEOTIDE SEQUENCE [LARGE SCALE GENOMIC DNA]</scope>
    <source>
        <strain evidence="3">CGMCC 1.10131</strain>
    </source>
</reference>
<evidence type="ECO:0008006" key="4">
    <source>
        <dbReference type="Google" id="ProtNLM"/>
    </source>
</evidence>
<evidence type="ECO:0000313" key="2">
    <source>
        <dbReference type="EMBL" id="GGA94610.1"/>
    </source>
</evidence>
<dbReference type="SUPFAM" id="SSF56672">
    <property type="entry name" value="DNA/RNA polymerases"/>
    <property type="match status" value="1"/>
</dbReference>
<keyword evidence="3" id="KW-1185">Reference proteome</keyword>
<evidence type="ECO:0000256" key="1">
    <source>
        <dbReference type="ARBA" id="ARBA00022763"/>
    </source>
</evidence>
<sequence>MYWIYFEFPQLALDLLMRERGSQEALAIHHNKQITQANLAAKQLGIYLGCSLNTAYQLAPQLQVFQQQQSQCSHYFAQLAQQALTYSPQVASHPDFGLFISGAGMDGIYPKPSLHLEQLTQHYQQQQLSMRFAYANTPLAARWLARAPQLNPADSVSTPLAELNLSLSDLPSQQVASLQAMGLYTIKQLCALPRPELRKRLGEHCLSLLDQALGQQATPLDFIKAAHVYSRRFPLQADTHSVQGLMFALKQACQDFQHWLRQRQLSSNLLRLDFAFRGKPQQSLPIKSARLLQTSQDWLALLALKLEAVKLPAAVQEFSLHCHALYPLGQDVNSLFKAPPSKGDQLLFDQLHTRLGEDVVHRLNCHADYRPEYASRYSSLAQHTPQDYPLPFARPCWLLPQLKPIDIRRYTLLSQAERIASGWWDGHSINRDYYMAQSPDQGLAWVCQENQQWFLHGWFS</sequence>
<dbReference type="InterPro" id="IPR043502">
    <property type="entry name" value="DNA/RNA_pol_sf"/>
</dbReference>
<proteinExistence type="predicted"/>
<dbReference type="InterPro" id="IPR050356">
    <property type="entry name" value="SulA_CellDiv_inhibitor"/>
</dbReference>
<dbReference type="PANTHER" id="PTHR35369">
    <property type="entry name" value="BLR3025 PROTEIN-RELATED"/>
    <property type="match status" value="1"/>
</dbReference>
<accession>A0ABQ1HZ32</accession>
<comment type="caution">
    <text evidence="2">The sequence shown here is derived from an EMBL/GenBank/DDBJ whole genome shotgun (WGS) entry which is preliminary data.</text>
</comment>
<evidence type="ECO:0000313" key="3">
    <source>
        <dbReference type="Proteomes" id="UP000651977"/>
    </source>
</evidence>
<name>A0ABQ1HZ32_9ALTE</name>
<dbReference type="PANTHER" id="PTHR35369:SF2">
    <property type="entry name" value="BLR3025 PROTEIN"/>
    <property type="match status" value="1"/>
</dbReference>